<sequence>MEKNNASYETLFVVDLSKGEEAVKSVIGKFTSLIADNGTVNEVNEWGKRRLAYPINDMNEGYYVLVKFTSKTDFPSELERIFNITDGIMRSIVVAQEA</sequence>
<name>R6U4V4_9BACT</name>
<dbReference type="EMBL" id="JALEMU010000067">
    <property type="protein sequence ID" value="MCI5755481.1"/>
    <property type="molecule type" value="Genomic_DNA"/>
</dbReference>
<dbReference type="GO" id="GO:0005737">
    <property type="term" value="C:cytoplasm"/>
    <property type="evidence" value="ECO:0007669"/>
    <property type="project" value="UniProtKB-ARBA"/>
</dbReference>
<organism evidence="9 11">
    <name type="scientific">Candidatus Colimorpha enterica</name>
    <dbReference type="NCBI Taxonomy" id="3083063"/>
    <lineage>
        <taxon>Bacteria</taxon>
        <taxon>Pseudomonadati</taxon>
        <taxon>Bacteroidota</taxon>
        <taxon>Bacteroidia</taxon>
        <taxon>Bacteroidales</taxon>
        <taxon>Candidatus Colimorpha</taxon>
    </lineage>
</organism>
<dbReference type="InterPro" id="IPR035980">
    <property type="entry name" value="Ribosomal_bS6_sf"/>
</dbReference>
<evidence type="ECO:0000256" key="3">
    <source>
        <dbReference type="ARBA" id="ARBA00022884"/>
    </source>
</evidence>
<evidence type="ECO:0000256" key="8">
    <source>
        <dbReference type="HAMAP-Rule" id="MF_00360"/>
    </source>
</evidence>
<dbReference type="NCBIfam" id="TIGR00166">
    <property type="entry name" value="S6"/>
    <property type="match status" value="1"/>
</dbReference>
<dbReference type="PANTHER" id="PTHR21011:SF1">
    <property type="entry name" value="SMALL RIBOSOMAL SUBUNIT PROTEIN BS6M"/>
    <property type="match status" value="1"/>
</dbReference>
<dbReference type="InterPro" id="IPR020814">
    <property type="entry name" value="Ribosomal_S6_plastid/chlpt"/>
</dbReference>
<protein>
    <recommendedName>
        <fullName evidence="7 8">Small ribosomal subunit protein bS6</fullName>
    </recommendedName>
</protein>
<dbReference type="Proteomes" id="UP001139365">
    <property type="component" value="Unassembled WGS sequence"/>
</dbReference>
<evidence type="ECO:0000256" key="7">
    <source>
        <dbReference type="ARBA" id="ARBA00035294"/>
    </source>
</evidence>
<dbReference type="GO" id="GO:0005840">
    <property type="term" value="C:ribosome"/>
    <property type="evidence" value="ECO:0007669"/>
    <property type="project" value="UniProtKB-KW"/>
</dbReference>
<evidence type="ECO:0000313" key="12">
    <source>
        <dbReference type="Proteomes" id="UP001139365"/>
    </source>
</evidence>
<keyword evidence="2 8" id="KW-0699">rRNA-binding</keyword>
<evidence type="ECO:0000256" key="4">
    <source>
        <dbReference type="ARBA" id="ARBA00022980"/>
    </source>
</evidence>
<reference evidence="10 12" key="2">
    <citation type="submission" date="2022-03" db="EMBL/GenBank/DDBJ databases">
        <title>Metagenome-assembled genomes from swine fecal metagenomes.</title>
        <authorList>
            <person name="Holman D.B."/>
            <person name="Kommadath A."/>
        </authorList>
    </citation>
    <scope>NUCLEOTIDE SEQUENCE [LARGE SCALE GENOMIC DNA]</scope>
    <source>
        <strain evidence="10">SUG147</strain>
    </source>
</reference>
<evidence type="ECO:0000256" key="1">
    <source>
        <dbReference type="ARBA" id="ARBA00009512"/>
    </source>
</evidence>
<comment type="function">
    <text evidence="6 8">Binds together with bS18 to 16S ribosomal RNA.</text>
</comment>
<dbReference type="Gene3D" id="3.30.70.60">
    <property type="match status" value="1"/>
</dbReference>
<dbReference type="PANTHER" id="PTHR21011">
    <property type="entry name" value="MITOCHONDRIAL 28S RIBOSOMAL PROTEIN S6"/>
    <property type="match status" value="1"/>
</dbReference>
<dbReference type="AlphaFoldDB" id="R6U4V4"/>
<dbReference type="STRING" id="1263015.BN580_01762"/>
<dbReference type="Pfam" id="PF01250">
    <property type="entry name" value="Ribosomal_S6"/>
    <property type="match status" value="1"/>
</dbReference>
<dbReference type="GO" id="GO:0003735">
    <property type="term" value="F:structural constituent of ribosome"/>
    <property type="evidence" value="ECO:0007669"/>
    <property type="project" value="InterPro"/>
</dbReference>
<evidence type="ECO:0000256" key="6">
    <source>
        <dbReference type="ARBA" id="ARBA00035104"/>
    </source>
</evidence>
<dbReference type="InterPro" id="IPR000529">
    <property type="entry name" value="Ribosomal_bS6"/>
</dbReference>
<dbReference type="GO" id="GO:1990904">
    <property type="term" value="C:ribonucleoprotein complex"/>
    <property type="evidence" value="ECO:0007669"/>
    <property type="project" value="UniProtKB-KW"/>
</dbReference>
<dbReference type="PROSITE" id="PS01048">
    <property type="entry name" value="RIBOSOMAL_S6"/>
    <property type="match status" value="1"/>
</dbReference>
<dbReference type="GO" id="GO:0070181">
    <property type="term" value="F:small ribosomal subunit rRNA binding"/>
    <property type="evidence" value="ECO:0007669"/>
    <property type="project" value="TreeGrafter"/>
</dbReference>
<evidence type="ECO:0000313" key="11">
    <source>
        <dbReference type="Proteomes" id="UP000017938"/>
    </source>
</evidence>
<gene>
    <name evidence="8 10" type="primary">rpsF</name>
    <name evidence="9" type="ORF">BN580_01762</name>
    <name evidence="10" type="ORF">MR241_04215</name>
</gene>
<keyword evidence="3 8" id="KW-0694">RNA-binding</keyword>
<evidence type="ECO:0000313" key="10">
    <source>
        <dbReference type="EMBL" id="MCI5755481.1"/>
    </source>
</evidence>
<dbReference type="GO" id="GO:0006412">
    <property type="term" value="P:translation"/>
    <property type="evidence" value="ECO:0007669"/>
    <property type="project" value="UniProtKB-UniRule"/>
</dbReference>
<dbReference type="SUPFAM" id="SSF54995">
    <property type="entry name" value="Ribosomal protein S6"/>
    <property type="match status" value="1"/>
</dbReference>
<dbReference type="InterPro" id="IPR014717">
    <property type="entry name" value="Transl_elong_EF1B/ribsomal_bS6"/>
</dbReference>
<evidence type="ECO:0000256" key="2">
    <source>
        <dbReference type="ARBA" id="ARBA00022730"/>
    </source>
</evidence>
<dbReference type="CDD" id="cd00473">
    <property type="entry name" value="bS6"/>
    <property type="match status" value="1"/>
</dbReference>
<proteinExistence type="inferred from homology"/>
<accession>R6U4V4</accession>
<evidence type="ECO:0000313" key="9">
    <source>
        <dbReference type="EMBL" id="CDC75136.1"/>
    </source>
</evidence>
<comment type="caution">
    <text evidence="9">The sequence shown here is derived from an EMBL/GenBank/DDBJ whole genome shotgun (WGS) entry which is preliminary data.</text>
</comment>
<reference evidence="9" key="1">
    <citation type="submission" date="2012-11" db="EMBL/GenBank/DDBJ databases">
        <title>Dependencies among metagenomic species, viruses, plasmids and units of genetic variation.</title>
        <authorList>
            <person name="Nielsen H.B."/>
            <person name="Almeida M."/>
            <person name="Juncker A.S."/>
            <person name="Rasmussen S."/>
            <person name="Li J."/>
            <person name="Sunagawa S."/>
            <person name="Plichta D."/>
            <person name="Gautier L."/>
            <person name="Le Chatelier E."/>
            <person name="Peletier E."/>
            <person name="Bonde I."/>
            <person name="Nielsen T."/>
            <person name="Manichanh C."/>
            <person name="Arumugam M."/>
            <person name="Batto J."/>
            <person name="Santos M.B.Q.D."/>
            <person name="Blom N."/>
            <person name="Borruel N."/>
            <person name="Burgdorf K.S."/>
            <person name="Boumezbeur F."/>
            <person name="Casellas F."/>
            <person name="Dore J."/>
            <person name="Guarner F."/>
            <person name="Hansen T."/>
            <person name="Hildebrand F."/>
            <person name="Kaas R.S."/>
            <person name="Kennedy S."/>
            <person name="Kristiansen K."/>
            <person name="Kultima J.R."/>
            <person name="Leonard P."/>
            <person name="Levenez F."/>
            <person name="Lund O."/>
            <person name="Moumen B."/>
            <person name="Le Paslier D."/>
            <person name="Pons N."/>
            <person name="Pedersen O."/>
            <person name="Prifti E."/>
            <person name="Qin J."/>
            <person name="Raes J."/>
            <person name="Tap J."/>
            <person name="Tims S."/>
            <person name="Ussery D.W."/>
            <person name="Yamada T."/>
            <person name="MetaHit consortium"/>
            <person name="Renault P."/>
            <person name="Sicheritz-Ponten T."/>
            <person name="Bork P."/>
            <person name="Wang J."/>
            <person name="Brunak S."/>
            <person name="Ehrlich S.D."/>
        </authorList>
    </citation>
    <scope>NUCLEOTIDE SEQUENCE [LARGE SCALE GENOMIC DNA]</scope>
</reference>
<evidence type="ECO:0000256" key="5">
    <source>
        <dbReference type="ARBA" id="ARBA00023274"/>
    </source>
</evidence>
<dbReference type="Proteomes" id="UP000017938">
    <property type="component" value="Unassembled WGS sequence"/>
</dbReference>
<dbReference type="HAMAP" id="MF_00360">
    <property type="entry name" value="Ribosomal_bS6"/>
    <property type="match status" value="1"/>
</dbReference>
<keyword evidence="5 8" id="KW-0687">Ribonucleoprotein</keyword>
<comment type="similarity">
    <text evidence="1 8">Belongs to the bacterial ribosomal protein bS6 family.</text>
</comment>
<dbReference type="EMBL" id="CBFW010000275">
    <property type="protein sequence ID" value="CDC75136.1"/>
    <property type="molecule type" value="Genomic_DNA"/>
</dbReference>
<dbReference type="InterPro" id="IPR020815">
    <property type="entry name" value="Ribosomal_bS6_CS"/>
</dbReference>
<keyword evidence="4 8" id="KW-0689">Ribosomal protein</keyword>